<gene>
    <name evidence="2" type="ORF">GCM10010994_45720</name>
</gene>
<evidence type="ECO:0000313" key="2">
    <source>
        <dbReference type="EMBL" id="GGC82672.1"/>
    </source>
</evidence>
<comment type="caution">
    <text evidence="2">The sequence shown here is derived from an EMBL/GenBank/DDBJ whole genome shotgun (WGS) entry which is preliminary data.</text>
</comment>
<feature type="region of interest" description="Disordered" evidence="1">
    <location>
        <begin position="1"/>
        <end position="30"/>
    </location>
</feature>
<proteinExistence type="predicted"/>
<organism evidence="2 3">
    <name type="scientific">Chelatococcus reniformis</name>
    <dbReference type="NCBI Taxonomy" id="1494448"/>
    <lineage>
        <taxon>Bacteria</taxon>
        <taxon>Pseudomonadati</taxon>
        <taxon>Pseudomonadota</taxon>
        <taxon>Alphaproteobacteria</taxon>
        <taxon>Hyphomicrobiales</taxon>
        <taxon>Chelatococcaceae</taxon>
        <taxon>Chelatococcus</taxon>
    </lineage>
</organism>
<dbReference type="AlphaFoldDB" id="A0A916XL24"/>
<dbReference type="EMBL" id="BMGG01000008">
    <property type="protein sequence ID" value="GGC82672.1"/>
    <property type="molecule type" value="Genomic_DNA"/>
</dbReference>
<keyword evidence="3" id="KW-1185">Reference proteome</keyword>
<accession>A0A916XL24</accession>
<name>A0A916XL24_9HYPH</name>
<protein>
    <submittedName>
        <fullName evidence="2">Uncharacterized protein</fullName>
    </submittedName>
</protein>
<evidence type="ECO:0000313" key="3">
    <source>
        <dbReference type="Proteomes" id="UP000637002"/>
    </source>
</evidence>
<reference evidence="2" key="1">
    <citation type="journal article" date="2014" name="Int. J. Syst. Evol. Microbiol.">
        <title>Complete genome sequence of Corynebacterium casei LMG S-19264T (=DSM 44701T), isolated from a smear-ripened cheese.</title>
        <authorList>
            <consortium name="US DOE Joint Genome Institute (JGI-PGF)"/>
            <person name="Walter F."/>
            <person name="Albersmeier A."/>
            <person name="Kalinowski J."/>
            <person name="Ruckert C."/>
        </authorList>
    </citation>
    <scope>NUCLEOTIDE SEQUENCE</scope>
    <source>
        <strain evidence="2">CGMCC 1.12919</strain>
    </source>
</reference>
<reference evidence="2" key="2">
    <citation type="submission" date="2020-09" db="EMBL/GenBank/DDBJ databases">
        <authorList>
            <person name="Sun Q."/>
            <person name="Zhou Y."/>
        </authorList>
    </citation>
    <scope>NUCLEOTIDE SEQUENCE</scope>
    <source>
        <strain evidence="2">CGMCC 1.12919</strain>
    </source>
</reference>
<dbReference type="Proteomes" id="UP000637002">
    <property type="component" value="Unassembled WGS sequence"/>
</dbReference>
<evidence type="ECO:0000256" key="1">
    <source>
        <dbReference type="SAM" id="MobiDB-lite"/>
    </source>
</evidence>
<sequence>MHLGDSAQAHSGWRGPDRPRGAGFKRIPLLGHPRDAETRCRDARNPAAVLGTAVLVSATSAVGEARWATGAGPPDIRATESPAAPPLRAWPIIPKGDTTCLVA</sequence>